<dbReference type="InterPro" id="IPR029044">
    <property type="entry name" value="Nucleotide-diphossugar_trans"/>
</dbReference>
<dbReference type="EMBL" id="SZPQ01000017">
    <property type="protein sequence ID" value="TKI05760.1"/>
    <property type="molecule type" value="Genomic_DNA"/>
</dbReference>
<comment type="caution">
    <text evidence="5">The sequence shown here is derived from an EMBL/GenBank/DDBJ whole genome shotgun (WGS) entry which is preliminary data.</text>
</comment>
<dbReference type="CDD" id="cd04194">
    <property type="entry name" value="GT8_A4GalT_like"/>
    <property type="match status" value="1"/>
</dbReference>
<feature type="domain" description="DUF4422" evidence="4">
    <location>
        <begin position="5"/>
        <end position="244"/>
    </location>
</feature>
<dbReference type="PANTHER" id="PTHR13778:SF47">
    <property type="entry name" value="LIPOPOLYSACCHARIDE 1,3-GALACTOSYLTRANSFERASE"/>
    <property type="match status" value="1"/>
</dbReference>
<sequence>MINVKIYTSHHKPSAFLDASAIVPLHVGKALSYNDIGCDGDDTGENISYKNPYYCELTAQYWVWKNAPASDFVGFMHYRRHLNFSEKQDYQEDIWGVVNDDVISSQYQDKFAITDDGISRCLQDTDILLPKKWDVRAAGSKNNLHHYETSAHLHGKDYQAALNCLTTLYPEYEAAAKAFNDATDGYYTNIFVMRWDIFQTYCAWLFSILNALENQIAFDNYNKQEQRVIGHIAERLFNIFIIHQREKNNLNIRELQRTFVRHESFNGHLQPAFAEHNVPIVICFDDNYALSGGALVNSIVKNAHLENHYDLTILENGISPKNKNRLLSLVAKSDNFKLRFFDVNAFAELKTVHLRGHFSAATYARLYIPKLFQGFEKVIFIDADTIVETDLAQLLDAPLGDNLVAAVRDVVMEGFCKFGTLAQADDYIHPANDYLTDYLEMKEPGHYFQAGLLVFNITRMIQENTFARLMAAMKEKNYWFLDQDIMNRVFYDRVHYLPMTWNVYHGNGNTDEFFPNLKFATYMRFLQARMAPNMIHYAGEQKPWNNPNVDFFDNFAKYIMGTPWQQEFLTRLIASTIATFGSSTQPILFQTKLKQKLMPIVNLLAPRGSVRRQKLSRVYYKFRRVILG</sequence>
<dbReference type="InterPro" id="IPR025536">
    <property type="entry name" value="DUF4422"/>
</dbReference>
<keyword evidence="6" id="KW-1185">Reference proteome</keyword>
<accession>A0ABY2SJU5</accession>
<dbReference type="PANTHER" id="PTHR13778">
    <property type="entry name" value="GLYCOSYLTRANSFERASE 8 DOMAIN-CONTAINING PROTEIN"/>
    <property type="match status" value="1"/>
</dbReference>
<keyword evidence="3" id="KW-0479">Metal-binding</keyword>
<dbReference type="InterPro" id="IPR050748">
    <property type="entry name" value="Glycosyltrans_8_dom-fam"/>
</dbReference>
<dbReference type="RefSeq" id="WP_136990496.1">
    <property type="nucleotide sequence ID" value="NZ_SZPQ01000017.1"/>
</dbReference>
<protein>
    <submittedName>
        <fullName evidence="5">DUF4422 domain-containing protein</fullName>
    </submittedName>
</protein>
<evidence type="ECO:0000256" key="3">
    <source>
        <dbReference type="ARBA" id="ARBA00022723"/>
    </source>
</evidence>
<gene>
    <name evidence="5" type="ORF">FCN80_12520</name>
</gene>
<dbReference type="InterPro" id="IPR002495">
    <property type="entry name" value="Glyco_trans_8"/>
</dbReference>
<reference evidence="5 6" key="1">
    <citation type="submission" date="2019-04" db="EMBL/GenBank/DDBJ databases">
        <authorList>
            <person name="Li M."/>
            <person name="Gao C."/>
        </authorList>
    </citation>
    <scope>NUCLEOTIDE SEQUENCE [LARGE SCALE GENOMIC DNA]</scope>
    <source>
        <strain evidence="5 6">BGMRC 2031</strain>
    </source>
</reference>
<dbReference type="Pfam" id="PF01501">
    <property type="entry name" value="Glyco_transf_8"/>
    <property type="match status" value="1"/>
</dbReference>
<dbReference type="Proteomes" id="UP000305202">
    <property type="component" value="Unassembled WGS sequence"/>
</dbReference>
<organism evidence="5 6">
    <name type="scientific">Martelella alba</name>
    <dbReference type="NCBI Taxonomy" id="2590451"/>
    <lineage>
        <taxon>Bacteria</taxon>
        <taxon>Pseudomonadati</taxon>
        <taxon>Pseudomonadota</taxon>
        <taxon>Alphaproteobacteria</taxon>
        <taxon>Hyphomicrobiales</taxon>
        <taxon>Aurantimonadaceae</taxon>
        <taxon>Martelella</taxon>
    </lineage>
</organism>
<evidence type="ECO:0000313" key="6">
    <source>
        <dbReference type="Proteomes" id="UP000305202"/>
    </source>
</evidence>
<evidence type="ECO:0000256" key="1">
    <source>
        <dbReference type="ARBA" id="ARBA00022676"/>
    </source>
</evidence>
<evidence type="ECO:0000313" key="5">
    <source>
        <dbReference type="EMBL" id="TKI05760.1"/>
    </source>
</evidence>
<keyword evidence="2" id="KW-0808">Transferase</keyword>
<evidence type="ECO:0000259" key="4">
    <source>
        <dbReference type="Pfam" id="PF14393"/>
    </source>
</evidence>
<dbReference type="Pfam" id="PF14393">
    <property type="entry name" value="DUF4422"/>
    <property type="match status" value="1"/>
</dbReference>
<proteinExistence type="predicted"/>
<name>A0ABY2SJU5_9HYPH</name>
<keyword evidence="1" id="KW-0328">Glycosyltransferase</keyword>
<dbReference type="Gene3D" id="3.90.550.10">
    <property type="entry name" value="Spore Coat Polysaccharide Biosynthesis Protein SpsA, Chain A"/>
    <property type="match status" value="1"/>
</dbReference>
<evidence type="ECO:0000256" key="2">
    <source>
        <dbReference type="ARBA" id="ARBA00022679"/>
    </source>
</evidence>
<dbReference type="SUPFAM" id="SSF53448">
    <property type="entry name" value="Nucleotide-diphospho-sugar transferases"/>
    <property type="match status" value="1"/>
</dbReference>